<dbReference type="RefSeq" id="WP_189942477.1">
    <property type="nucleotide sequence ID" value="NZ_BMSX01000023.1"/>
</dbReference>
<dbReference type="Gene3D" id="3.40.50.2300">
    <property type="match status" value="2"/>
</dbReference>
<comment type="caution">
    <text evidence="5">The sequence shown here is derived from an EMBL/GenBank/DDBJ whole genome shotgun (WGS) entry which is preliminary data.</text>
</comment>
<dbReference type="SUPFAM" id="SSF53822">
    <property type="entry name" value="Periplasmic binding protein-like I"/>
    <property type="match status" value="1"/>
</dbReference>
<gene>
    <name evidence="5" type="ORF">GCM10010251_75110</name>
</gene>
<evidence type="ECO:0000256" key="2">
    <source>
        <dbReference type="ARBA" id="ARBA00023125"/>
    </source>
</evidence>
<dbReference type="Gene3D" id="1.10.260.40">
    <property type="entry name" value="lambda repressor-like DNA-binding domains"/>
    <property type="match status" value="1"/>
</dbReference>
<evidence type="ECO:0000259" key="4">
    <source>
        <dbReference type="PROSITE" id="PS50932"/>
    </source>
</evidence>
<dbReference type="InterPro" id="IPR010982">
    <property type="entry name" value="Lambda_DNA-bd_dom_sf"/>
</dbReference>
<reference evidence="5" key="2">
    <citation type="submission" date="2020-09" db="EMBL/GenBank/DDBJ databases">
        <authorList>
            <person name="Sun Q."/>
            <person name="Ohkuma M."/>
        </authorList>
    </citation>
    <scope>NUCLEOTIDE SEQUENCE</scope>
    <source>
        <strain evidence="5">JCM 4346</strain>
    </source>
</reference>
<keyword evidence="1" id="KW-0805">Transcription regulation</keyword>
<accession>A0A918KYJ9</accession>
<dbReference type="CDD" id="cd06267">
    <property type="entry name" value="PBP1_LacI_sugar_binding-like"/>
    <property type="match status" value="1"/>
</dbReference>
<dbReference type="Pfam" id="PF00356">
    <property type="entry name" value="LacI"/>
    <property type="match status" value="1"/>
</dbReference>
<dbReference type="CDD" id="cd01392">
    <property type="entry name" value="HTH_LacI"/>
    <property type="match status" value="1"/>
</dbReference>
<organism evidence="5 6">
    <name type="scientific">Streptomyces aurantiogriseus</name>
    <dbReference type="NCBI Taxonomy" id="66870"/>
    <lineage>
        <taxon>Bacteria</taxon>
        <taxon>Bacillati</taxon>
        <taxon>Actinomycetota</taxon>
        <taxon>Actinomycetes</taxon>
        <taxon>Kitasatosporales</taxon>
        <taxon>Streptomycetaceae</taxon>
        <taxon>Streptomyces</taxon>
    </lineage>
</organism>
<evidence type="ECO:0000313" key="5">
    <source>
        <dbReference type="EMBL" id="GGR47127.1"/>
    </source>
</evidence>
<dbReference type="PROSITE" id="PS00356">
    <property type="entry name" value="HTH_LACI_1"/>
    <property type="match status" value="1"/>
</dbReference>
<dbReference type="AlphaFoldDB" id="A0A918KYJ9"/>
<evidence type="ECO:0000256" key="3">
    <source>
        <dbReference type="ARBA" id="ARBA00023163"/>
    </source>
</evidence>
<protein>
    <submittedName>
        <fullName evidence="5">LacI family transcriptional regulator</fullName>
    </submittedName>
</protein>
<dbReference type="Pfam" id="PF13377">
    <property type="entry name" value="Peripla_BP_3"/>
    <property type="match status" value="1"/>
</dbReference>
<dbReference type="Proteomes" id="UP000658320">
    <property type="component" value="Unassembled WGS sequence"/>
</dbReference>
<dbReference type="InterPro" id="IPR046335">
    <property type="entry name" value="LacI/GalR-like_sensor"/>
</dbReference>
<dbReference type="InterPro" id="IPR028082">
    <property type="entry name" value="Peripla_BP_I"/>
</dbReference>
<keyword evidence="3" id="KW-0804">Transcription</keyword>
<dbReference type="PANTHER" id="PTHR30146">
    <property type="entry name" value="LACI-RELATED TRANSCRIPTIONAL REPRESSOR"/>
    <property type="match status" value="1"/>
</dbReference>
<dbReference type="PROSITE" id="PS50932">
    <property type="entry name" value="HTH_LACI_2"/>
    <property type="match status" value="1"/>
</dbReference>
<name>A0A918KYJ9_9ACTN</name>
<proteinExistence type="predicted"/>
<dbReference type="InterPro" id="IPR000843">
    <property type="entry name" value="HTH_LacI"/>
</dbReference>
<keyword evidence="6" id="KW-1185">Reference proteome</keyword>
<reference evidence="5" key="1">
    <citation type="journal article" date="2014" name="Int. J. Syst. Evol. Microbiol.">
        <title>Complete genome sequence of Corynebacterium casei LMG S-19264T (=DSM 44701T), isolated from a smear-ripened cheese.</title>
        <authorList>
            <consortium name="US DOE Joint Genome Institute (JGI-PGF)"/>
            <person name="Walter F."/>
            <person name="Albersmeier A."/>
            <person name="Kalinowski J."/>
            <person name="Ruckert C."/>
        </authorList>
    </citation>
    <scope>NUCLEOTIDE SEQUENCE</scope>
    <source>
        <strain evidence="5">JCM 4346</strain>
    </source>
</reference>
<feature type="domain" description="HTH lacI-type" evidence="4">
    <location>
        <begin position="2"/>
        <end position="56"/>
    </location>
</feature>
<dbReference type="GO" id="GO:0000976">
    <property type="term" value="F:transcription cis-regulatory region binding"/>
    <property type="evidence" value="ECO:0007669"/>
    <property type="project" value="TreeGrafter"/>
</dbReference>
<dbReference type="PANTHER" id="PTHR30146:SF153">
    <property type="entry name" value="LACTOSE OPERON REPRESSOR"/>
    <property type="match status" value="1"/>
</dbReference>
<dbReference type="EMBL" id="BMSX01000023">
    <property type="protein sequence ID" value="GGR47127.1"/>
    <property type="molecule type" value="Genomic_DNA"/>
</dbReference>
<sequence>MSTMNDVALRAGVSLKTVSRVVNGEPSVSEQTRQKVNAAIAELDFRPNSVARNLRTGRIDVVGLVLPQLSQPYFSSLAEAIMREAERHGLTVLIELTDGDAEAEMALVREHGPHLGGLLMYPVGLSDAEARTVAGIVPTVFMSERAYDAPVDRVAMANREGVRALVGHMVSLGYTRIAALGADHSDLPERSAAHLRLDGYRDGLRDAGLPCLPELVIDVHPQWSRQLGAAGVRRLIERGTSFDAVVAFADALALGALHAVQEAGLRIPAEVAVAGFDDTDEAGYSYPSLTSVAPGTAQIAREALALLNDRMNDAAAQPAERLVVADFELMVRESTLGGTAAWGGA</sequence>
<evidence type="ECO:0000313" key="6">
    <source>
        <dbReference type="Proteomes" id="UP000658320"/>
    </source>
</evidence>
<dbReference type="SUPFAM" id="SSF47413">
    <property type="entry name" value="lambda repressor-like DNA-binding domains"/>
    <property type="match status" value="1"/>
</dbReference>
<dbReference type="SMART" id="SM00354">
    <property type="entry name" value="HTH_LACI"/>
    <property type="match status" value="1"/>
</dbReference>
<keyword evidence="2" id="KW-0238">DNA-binding</keyword>
<dbReference type="GO" id="GO:0003700">
    <property type="term" value="F:DNA-binding transcription factor activity"/>
    <property type="evidence" value="ECO:0007669"/>
    <property type="project" value="TreeGrafter"/>
</dbReference>
<evidence type="ECO:0000256" key="1">
    <source>
        <dbReference type="ARBA" id="ARBA00023015"/>
    </source>
</evidence>